<feature type="region of interest" description="Disordered" evidence="1">
    <location>
        <begin position="300"/>
        <end position="326"/>
    </location>
</feature>
<keyword evidence="2" id="KW-1133">Transmembrane helix</keyword>
<keyword evidence="2" id="KW-0812">Transmembrane</keyword>
<comment type="caution">
    <text evidence="3">The sequence shown here is derived from an EMBL/GenBank/DDBJ whole genome shotgun (WGS) entry which is preliminary data.</text>
</comment>
<feature type="transmembrane region" description="Helical" evidence="2">
    <location>
        <begin position="48"/>
        <end position="66"/>
    </location>
</feature>
<organism evidence="3 4">
    <name type="scientific">Streblomastix strix</name>
    <dbReference type="NCBI Taxonomy" id="222440"/>
    <lineage>
        <taxon>Eukaryota</taxon>
        <taxon>Metamonada</taxon>
        <taxon>Preaxostyla</taxon>
        <taxon>Oxymonadida</taxon>
        <taxon>Streblomastigidae</taxon>
        <taxon>Streblomastix</taxon>
    </lineage>
</organism>
<dbReference type="Proteomes" id="UP000324800">
    <property type="component" value="Unassembled WGS sequence"/>
</dbReference>
<evidence type="ECO:0000256" key="2">
    <source>
        <dbReference type="SAM" id="Phobius"/>
    </source>
</evidence>
<feature type="transmembrane region" description="Helical" evidence="2">
    <location>
        <begin position="86"/>
        <end position="108"/>
    </location>
</feature>
<dbReference type="AlphaFoldDB" id="A0A5J4X597"/>
<gene>
    <name evidence="3" type="ORF">EZS28_002542</name>
</gene>
<protein>
    <submittedName>
        <fullName evidence="3">Uncharacterized protein</fullName>
    </submittedName>
</protein>
<evidence type="ECO:0000313" key="3">
    <source>
        <dbReference type="EMBL" id="KAA6401936.1"/>
    </source>
</evidence>
<feature type="transmembrane region" description="Helical" evidence="2">
    <location>
        <begin position="166"/>
        <end position="188"/>
    </location>
</feature>
<accession>A0A5J4X597</accession>
<keyword evidence="2" id="KW-0472">Membrane</keyword>
<name>A0A5J4X597_9EUKA</name>
<evidence type="ECO:0000256" key="1">
    <source>
        <dbReference type="SAM" id="MobiDB-lite"/>
    </source>
</evidence>
<feature type="compositionally biased region" description="Polar residues" evidence="1">
    <location>
        <begin position="316"/>
        <end position="326"/>
    </location>
</feature>
<sequence>MFRSSIAKPLYYETAILGHRDWMLPRAVHPYGSAIQKQRKQEWTQIRIISKMHIMGVIQSGIYYIIRDQFINLVDFSSLAYVAAKSSSNISIAFCLILIIVISMELIIKSQYRNIIMSQPWIITVQLFKFNHNQKKGGLFGCSSGWFRGLHTILLFSIVFCMRELIDWPFCRGVVSVGTSGVIIIIILMKQPFYKFQSNYLTIIPWSIFGSIKICAEIGYAIEEVTHSIVPQIIFLILGFIKKQLKENVAQKFGASFGSDSFSGQNQINLSPSHQFGQQGNKPTNQIQVSSDYNKSGLTQVTYGHVGEPDNRRSPRPSNSPFLLTPSQTSAVDMGFTKVQSVYKLARECQPSLILRFVLYCKTKEGGGTGNDEESAEIILQRAERIQVDKESVGKAPFNNIGMENIGPAAQSGNSSSNTNQMSSFIVFFQYFDYLITFIALVLVVIVYKMEVCSFNIRHDNLYSVCILARAQIKQGIYVKEALHLDLVPKMQDYNFVSILSGDIEMEIIHELEMIRDSLLSYSIYIIDVVENIYYITDDMGPREV</sequence>
<feature type="transmembrane region" description="Helical" evidence="2">
    <location>
        <begin position="138"/>
        <end position="160"/>
    </location>
</feature>
<proteinExistence type="predicted"/>
<feature type="transmembrane region" description="Helical" evidence="2">
    <location>
        <begin position="425"/>
        <end position="448"/>
    </location>
</feature>
<evidence type="ECO:0000313" key="4">
    <source>
        <dbReference type="Proteomes" id="UP000324800"/>
    </source>
</evidence>
<dbReference type="EMBL" id="SNRW01000310">
    <property type="protein sequence ID" value="KAA6401936.1"/>
    <property type="molecule type" value="Genomic_DNA"/>
</dbReference>
<reference evidence="3 4" key="1">
    <citation type="submission" date="2019-03" db="EMBL/GenBank/DDBJ databases">
        <title>Single cell metagenomics reveals metabolic interactions within the superorganism composed of flagellate Streblomastix strix and complex community of Bacteroidetes bacteria on its surface.</title>
        <authorList>
            <person name="Treitli S.C."/>
            <person name="Kolisko M."/>
            <person name="Husnik F."/>
            <person name="Keeling P."/>
            <person name="Hampl V."/>
        </authorList>
    </citation>
    <scope>NUCLEOTIDE SEQUENCE [LARGE SCALE GENOMIC DNA]</scope>
    <source>
        <strain evidence="3">ST1C</strain>
    </source>
</reference>